<dbReference type="InterPro" id="IPR013783">
    <property type="entry name" value="Ig-like_fold"/>
</dbReference>
<evidence type="ECO:0000256" key="3">
    <source>
        <dbReference type="ARBA" id="ARBA00022801"/>
    </source>
</evidence>
<comment type="caution">
    <text evidence="8">The sequence shown here is derived from an EMBL/GenBank/DDBJ whole genome shotgun (WGS) entry which is preliminary data.</text>
</comment>
<dbReference type="GO" id="GO:0006508">
    <property type="term" value="P:proteolysis"/>
    <property type="evidence" value="ECO:0007669"/>
    <property type="project" value="UniProtKB-KW"/>
</dbReference>
<reference evidence="8 9" key="1">
    <citation type="journal article" date="2019" name="ISME J.">
        <title>Genome analyses of uncultured TG2/ZB3 bacteria in 'Margulisbacteria' specifically attached to ectosymbiotic spirochetes of protists in the termite gut.</title>
        <authorList>
            <person name="Utami Y.D."/>
            <person name="Kuwahara H."/>
            <person name="Igai K."/>
            <person name="Murakami T."/>
            <person name="Sugaya K."/>
            <person name="Morikawa T."/>
            <person name="Nagura Y."/>
            <person name="Yuki M."/>
            <person name="Deevong P."/>
            <person name="Inoue T."/>
            <person name="Kihara K."/>
            <person name="Lo N."/>
            <person name="Yamada A."/>
            <person name="Ohkuma M."/>
            <person name="Hongoh Y."/>
        </authorList>
    </citation>
    <scope>NUCLEOTIDE SEQUENCE [LARGE SCALE GENOMIC DNA]</scope>
    <source>
        <strain evidence="8">NkOx7-02</strain>
    </source>
</reference>
<proteinExistence type="inferred from homology"/>
<keyword evidence="4 5" id="KW-0720">Serine protease</keyword>
<protein>
    <recommendedName>
        <fullName evidence="7">Fibronectin type-III domain-containing protein</fullName>
    </recommendedName>
</protein>
<keyword evidence="9" id="KW-1185">Reference proteome</keyword>
<dbReference type="PRINTS" id="PR00723">
    <property type="entry name" value="SUBTILISIN"/>
</dbReference>
<comment type="similarity">
    <text evidence="1 5">Belongs to the peptidase S8 family.</text>
</comment>
<dbReference type="Gene3D" id="2.60.40.4070">
    <property type="match status" value="1"/>
</dbReference>
<dbReference type="InterPro" id="IPR023827">
    <property type="entry name" value="Peptidase_S8_Asp-AS"/>
</dbReference>
<name>A0A388TIQ4_9BACT</name>
<dbReference type="Gene3D" id="2.60.40.10">
    <property type="entry name" value="Immunoglobulins"/>
    <property type="match status" value="5"/>
</dbReference>
<dbReference type="SMART" id="SM00060">
    <property type="entry name" value="FN3"/>
    <property type="match status" value="8"/>
</dbReference>
<dbReference type="InterPro" id="IPR036852">
    <property type="entry name" value="Peptidase_S8/S53_dom_sf"/>
</dbReference>
<dbReference type="PROSITE" id="PS51892">
    <property type="entry name" value="SUBTILASE"/>
    <property type="match status" value="1"/>
</dbReference>
<feature type="active site" description="Charge relay system" evidence="5">
    <location>
        <position position="159"/>
    </location>
</feature>
<sequence length="2522" mass="279634">MRPIGCWSRSNPTLKLFNRGGGGGGVTAQGSPSGLPESVKNILQSQGQAVTKKVFASENKQGGVAAMSVPEDNPLDRWYAIEYPNDISVLELIKILQDDPNIEHAQPSFIYKPASISFPNPTIPNDTNYGKQWHLPAINAPQGWNINTGSAATVIAIIDTGVSFNSEDLSPDRKTSGYNFVDDNDNTNPDYSYSDPDYPYYNGNHGTIVAELAAAKGDNHTGGAGVDWRAKIMPLKVFGDGPNSPNSGQSDTLSQAIMYAANNGAKIINLSLSSELTLDELRYFLPGRPITEILDYLETITFLERDACYYAYNKGAVLVAPMGNHGDDRISYPAAFNCVIAVGSIASNNVISSLSTRGSYGKTVELVAPGENIPSWWDGEISYNNGASYAAPLVSGLAALIKSVSPNMTNARIREVLRQSANDLGAAGQDDIYGYGKINVYRALYLAENSYLPPESPTNPEANVWQNTISPTINWWPASDNGGPAITTYNICWQFWGSPNMVSEDWDEASENVTASISKSVSINQWVVNDKMFGSGQYFLFVQAVNDGEKTGAWKKVYSLLYDNVLPTMNIINIAEIHEEISTNRRYFYSWENMASDGDSGVAGYYYCWGQDASATSDAYTTDCSFTIEIPEDSVGTYYLRVSPRDGAGNKGDWVTVSIYTLNKSPIFTQLPSLTEYNVSKNTPPVTGSWTDAKARHDGADISTYNVRWGKYGGYVLYTYDKTTTSSVINSTYFQEGDGIYWLWVQAVDTSDNATDWYPVLKCIYDTTAPVFSLVPSSKELAVSENTFPFTVSWNAATDNMSAVIYDVYWTKEDDATVSVNYSQTTTTSRKISTANLEYFGTGNGVYYLKVKAVDAAGNHTGWYSVLTCNYDTVIPLFSPSLTELDVSKNTRSFTISWTDASPMADYATISTYNVRWGKYGGAISITYNTTTTVSDVIDVTSKDYFPDYGIYWLEVQAVDNLGNATAWFPVLICTYNATVPVFPKFDLTILDVSQNASSVRGNWPDAEAMDGESIATYNVRWGKYGGTILVTYDQTETSREIDPIYFQEEGVYWLEVRAFDTANNTTAWQKVVQYTYDKTAPNFNPIMAEKITSSDAYAAVSWLDVTDALSDVTTYNVRWYKNDKTIFVTYNNQLPTLSIEINSAYFTQGGGVYWLKVQAVDALGNATDWLPVLKYIYQKFEPELTVRVASQNTSAITVNWTDISVPTYNVRWTKENDDTVLVTYSQTTTVSREISTANQEYLGTGDGVYYLDVQAVDASGNATDWHQVLKYTYDTKPPSFNPILYTMDDSPDISPITVSWLDATDMSAVTYDVRWETSGGELLVTYNRDATVTVSEEIDITDSDYFVTWNNVYWLKVRAVDASGNTTNWQTVLKYTYDTTPPTFNQAWKLTEKVTSLNIHDAVTWNEATDARSGVAMYNVRWTKENDKDFSPITYSQPATVTISRGISPTYFTRGDGVYYLDVQAVDAMGNATAWHPVSKYTYNTAVPVFNPTLQEHVATRDASAITVNWTDISVPTYNVRWRKDGGGVLLTDSQATTVSEEIGSTNQRYSTGRVDGVYWLEVQAVNAIGNATAWRPVLKYTYDATAPTFNPALREKITSSNAHAAVSWLAATDMSGVAMYNVQWRKDGGTPSEPFLVTYNQTAAVSREINSTYFQGDGVYWLEVRAVDKLGNATEDWRPVLKYTYDTTSPNFNVQPTTSPIEPIETPTENHDAESWASATDVYGVSHYDVQWGVKEEDGQAWVWKTTYTVVSPSSGLLPYNAACSNNIYWLDVRAVDKAGNATGWKNIITCNYQLGQISSPSMTTTGVVEGWTDVINRARFTWSPAVDYSGQGIDGYYVYWGPKENGESMSFSLTNSYDPPTCNNGKDTNEGIYYLRVQALDGAGEKSLWTTVLTYRYTPYPPTSQIVDWTSKNILERFPESITINVQSSKNYIYWGNDANGESYTISTNADTYRPENCVTSDVYYLRVCPEDSEGRLGRWTTMLTYYYDEDAPIFNMSIKQEGWTNVKNRAEYHWTPAVDTGGSLIQGYNVYWGTTTNTNAKDLIMDTYQTSNTFSQPLSCDKDGTYYLCVQAIDNAGNTSNWQTLLEYKYDATAPKVEKEVEELDWSKESVVVSRKWDASDGVGSGVVAYNIYWGKNEYGVSPYTTTTVTASGALACDYGNGTYYLRVQAVDLVGNKSDFTTIMIYKYGTAPPQGGITVNDGAMYVTSDKVNLALDYHNGNAVNDNDNDNAAIQMNIQGVTHTYLNDNTWVKAERVLEDATLVGGEGIKSISVQYRDVLGSLSDTYPATIIYDATPPVFSSPTNIKITTANKNLDLITWNAATDAVSGVSTYNIYWGFKKNTVDSTDTTTATEYGPLECEVENTTYYLCVRPVDKAGNVGDWQTVLTYIYSESLPPSYDDGGGADNNEAAEESDYVQGNGGTGEKAWSFPNPFSPATDGSARIAYVVPKSGWTKIYIYNQRGIKVWQSEYYAEAERDNIVPWDGHDLRGRVVANGTYILLVADEKKKIIGKGRLLLLD</sequence>
<evidence type="ECO:0000259" key="7">
    <source>
        <dbReference type="PROSITE" id="PS50853"/>
    </source>
</evidence>
<dbReference type="Gene3D" id="3.40.50.200">
    <property type="entry name" value="Peptidase S8/S53 domain"/>
    <property type="match status" value="1"/>
</dbReference>
<dbReference type="InterPro" id="IPR003961">
    <property type="entry name" value="FN3_dom"/>
</dbReference>
<dbReference type="SUPFAM" id="SSF52743">
    <property type="entry name" value="Subtilisin-like"/>
    <property type="match status" value="1"/>
</dbReference>
<dbReference type="SUPFAM" id="SSF49265">
    <property type="entry name" value="Fibronectin type III"/>
    <property type="match status" value="3"/>
</dbReference>
<feature type="region of interest" description="Disordered" evidence="6">
    <location>
        <begin position="18"/>
        <end position="37"/>
    </location>
</feature>
<dbReference type="Pfam" id="PF00082">
    <property type="entry name" value="Peptidase_S8"/>
    <property type="match status" value="1"/>
</dbReference>
<feature type="domain" description="Fibronectin type-III" evidence="7">
    <location>
        <begin position="1802"/>
        <end position="1904"/>
    </location>
</feature>
<dbReference type="EMBL" id="BGZO01000021">
    <property type="protein sequence ID" value="GBR76274.1"/>
    <property type="molecule type" value="Genomic_DNA"/>
</dbReference>
<feature type="active site" description="Charge relay system" evidence="5">
    <location>
        <position position="388"/>
    </location>
</feature>
<feature type="domain" description="Fibronectin type-III" evidence="7">
    <location>
        <begin position="1996"/>
        <end position="2100"/>
    </location>
</feature>
<organism evidence="8 9">
    <name type="scientific">Candidatus Termititenax persephonae</name>
    <dbReference type="NCBI Taxonomy" id="2218525"/>
    <lineage>
        <taxon>Bacteria</taxon>
        <taxon>Bacillati</taxon>
        <taxon>Candidatus Margulisiibacteriota</taxon>
        <taxon>Candidatus Termititenacia</taxon>
        <taxon>Candidatus Termititenacales</taxon>
        <taxon>Candidatus Termititenacaceae</taxon>
        <taxon>Candidatus Termititenax</taxon>
    </lineage>
</organism>
<gene>
    <name evidence="8" type="ORF">NO2_0846</name>
</gene>
<evidence type="ECO:0000256" key="5">
    <source>
        <dbReference type="PROSITE-ProRule" id="PRU01240"/>
    </source>
</evidence>
<keyword evidence="2 5" id="KW-0645">Protease</keyword>
<dbReference type="PANTHER" id="PTHR43806">
    <property type="entry name" value="PEPTIDASE S8"/>
    <property type="match status" value="1"/>
</dbReference>
<dbReference type="InterPro" id="IPR050131">
    <property type="entry name" value="Peptidase_S8_subtilisin-like"/>
</dbReference>
<dbReference type="PROSITE" id="PS50853">
    <property type="entry name" value="FN3"/>
    <property type="match status" value="3"/>
</dbReference>
<feature type="active site" description="Charge relay system" evidence="5">
    <location>
        <position position="205"/>
    </location>
</feature>
<accession>A0A388TIQ4</accession>
<evidence type="ECO:0000313" key="9">
    <source>
        <dbReference type="Proteomes" id="UP000275925"/>
    </source>
</evidence>
<evidence type="ECO:0000256" key="6">
    <source>
        <dbReference type="SAM" id="MobiDB-lite"/>
    </source>
</evidence>
<evidence type="ECO:0000256" key="2">
    <source>
        <dbReference type="ARBA" id="ARBA00022670"/>
    </source>
</evidence>
<evidence type="ECO:0000256" key="4">
    <source>
        <dbReference type="ARBA" id="ARBA00022825"/>
    </source>
</evidence>
<feature type="region of interest" description="Disordered" evidence="6">
    <location>
        <begin position="166"/>
        <end position="189"/>
    </location>
</feature>
<dbReference type="Proteomes" id="UP000275925">
    <property type="component" value="Unassembled WGS sequence"/>
</dbReference>
<dbReference type="InterPro" id="IPR000209">
    <property type="entry name" value="Peptidase_S8/S53_dom"/>
</dbReference>
<dbReference type="PROSITE" id="PS00136">
    <property type="entry name" value="SUBTILASE_ASP"/>
    <property type="match status" value="1"/>
</dbReference>
<dbReference type="InterPro" id="IPR015500">
    <property type="entry name" value="Peptidase_S8_subtilisin-rel"/>
</dbReference>
<dbReference type="PANTHER" id="PTHR43806:SF11">
    <property type="entry name" value="CEREVISIN-RELATED"/>
    <property type="match status" value="1"/>
</dbReference>
<feature type="domain" description="Fibronectin type-III" evidence="7">
    <location>
        <begin position="2305"/>
        <end position="2400"/>
    </location>
</feature>
<keyword evidence="3 5" id="KW-0378">Hydrolase</keyword>
<evidence type="ECO:0000313" key="8">
    <source>
        <dbReference type="EMBL" id="GBR76274.1"/>
    </source>
</evidence>
<dbReference type="GO" id="GO:0004252">
    <property type="term" value="F:serine-type endopeptidase activity"/>
    <property type="evidence" value="ECO:0007669"/>
    <property type="project" value="UniProtKB-UniRule"/>
</dbReference>
<dbReference type="InterPro" id="IPR036116">
    <property type="entry name" value="FN3_sf"/>
</dbReference>
<evidence type="ECO:0000256" key="1">
    <source>
        <dbReference type="ARBA" id="ARBA00011073"/>
    </source>
</evidence>